<proteinExistence type="predicted"/>
<gene>
    <name evidence="1" type="ORF">S06H3_12430</name>
</gene>
<evidence type="ECO:0000313" key="1">
    <source>
        <dbReference type="EMBL" id="GAI07751.1"/>
    </source>
</evidence>
<accession>X1LPI2</accession>
<sequence>MNGNEEVLQEIINLRTDFLENFAKILGEEFRRKKINVNTIDWFFPIKVDLSQARTKGFIRSFDEMACSILVLTAQTTGIATLSFDIFTEVSFEVPTMNPIDYPFRELYVTNEAQTGKFLYLIAGKKSFRAETITMTPVDIQAQYKTVVASSVVPLAAGGIYTSEWVDVLN</sequence>
<reference evidence="1" key="1">
    <citation type="journal article" date="2014" name="Front. Microbiol.">
        <title>High frequency of phylogenetically diverse reductive dehalogenase-homologous genes in deep subseafloor sedimentary metagenomes.</title>
        <authorList>
            <person name="Kawai M."/>
            <person name="Futagami T."/>
            <person name="Toyoda A."/>
            <person name="Takaki Y."/>
            <person name="Nishi S."/>
            <person name="Hori S."/>
            <person name="Arai W."/>
            <person name="Tsubouchi T."/>
            <person name="Morono Y."/>
            <person name="Uchiyama I."/>
            <person name="Ito T."/>
            <person name="Fujiyama A."/>
            <person name="Inagaki F."/>
            <person name="Takami H."/>
        </authorList>
    </citation>
    <scope>NUCLEOTIDE SEQUENCE</scope>
    <source>
        <strain evidence="1">Expedition CK06-06</strain>
    </source>
</reference>
<protein>
    <submittedName>
        <fullName evidence="1">Uncharacterized protein</fullName>
    </submittedName>
</protein>
<dbReference type="AlphaFoldDB" id="X1LPI2"/>
<name>X1LPI2_9ZZZZ</name>
<dbReference type="EMBL" id="BARV01006083">
    <property type="protein sequence ID" value="GAI07751.1"/>
    <property type="molecule type" value="Genomic_DNA"/>
</dbReference>
<organism evidence="1">
    <name type="scientific">marine sediment metagenome</name>
    <dbReference type="NCBI Taxonomy" id="412755"/>
    <lineage>
        <taxon>unclassified sequences</taxon>
        <taxon>metagenomes</taxon>
        <taxon>ecological metagenomes</taxon>
    </lineage>
</organism>
<comment type="caution">
    <text evidence="1">The sequence shown here is derived from an EMBL/GenBank/DDBJ whole genome shotgun (WGS) entry which is preliminary data.</text>
</comment>
<feature type="non-terminal residue" evidence="1">
    <location>
        <position position="170"/>
    </location>
</feature>